<feature type="region of interest" description="Disordered" evidence="1">
    <location>
        <begin position="17"/>
        <end position="50"/>
    </location>
</feature>
<evidence type="ECO:0000313" key="3">
    <source>
        <dbReference type="Proteomes" id="UP000233551"/>
    </source>
</evidence>
<protein>
    <submittedName>
        <fullName evidence="2">Uncharacterized protein</fullName>
    </submittedName>
</protein>
<evidence type="ECO:0000313" key="2">
    <source>
        <dbReference type="EMBL" id="PKI54328.1"/>
    </source>
</evidence>
<dbReference type="EMBL" id="PGOL01001787">
    <property type="protein sequence ID" value="PKI54328.1"/>
    <property type="molecule type" value="Genomic_DNA"/>
</dbReference>
<name>A0A2I0JDK1_PUNGR</name>
<proteinExistence type="predicted"/>
<feature type="region of interest" description="Disordered" evidence="1">
    <location>
        <begin position="62"/>
        <end position="88"/>
    </location>
</feature>
<comment type="caution">
    <text evidence="2">The sequence shown here is derived from an EMBL/GenBank/DDBJ whole genome shotgun (WGS) entry which is preliminary data.</text>
</comment>
<feature type="compositionally biased region" description="Polar residues" evidence="1">
    <location>
        <begin position="77"/>
        <end position="88"/>
    </location>
</feature>
<organism evidence="2 3">
    <name type="scientific">Punica granatum</name>
    <name type="common">Pomegranate</name>
    <dbReference type="NCBI Taxonomy" id="22663"/>
    <lineage>
        <taxon>Eukaryota</taxon>
        <taxon>Viridiplantae</taxon>
        <taxon>Streptophyta</taxon>
        <taxon>Embryophyta</taxon>
        <taxon>Tracheophyta</taxon>
        <taxon>Spermatophyta</taxon>
        <taxon>Magnoliopsida</taxon>
        <taxon>eudicotyledons</taxon>
        <taxon>Gunneridae</taxon>
        <taxon>Pentapetalae</taxon>
        <taxon>rosids</taxon>
        <taxon>malvids</taxon>
        <taxon>Myrtales</taxon>
        <taxon>Lythraceae</taxon>
        <taxon>Punica</taxon>
    </lineage>
</organism>
<sequence length="88" mass="9794">MPIHLVSVDNSYSPSKIDVKSRKYPPLPPLPVHRRRRSVARPSPLHRMNPWLASPRFDLLSNPRLASPSSRVHEPKVSTNPSSGGLGL</sequence>
<reference evidence="2 3" key="1">
    <citation type="submission" date="2017-11" db="EMBL/GenBank/DDBJ databases">
        <title>De-novo sequencing of pomegranate (Punica granatum L.) genome.</title>
        <authorList>
            <person name="Akparov Z."/>
            <person name="Amiraslanov A."/>
            <person name="Hajiyeva S."/>
            <person name="Abbasov M."/>
            <person name="Kaur K."/>
            <person name="Hamwieh A."/>
            <person name="Solovyev V."/>
            <person name="Salamov A."/>
            <person name="Braich B."/>
            <person name="Kosarev P."/>
            <person name="Mahmoud A."/>
            <person name="Hajiyev E."/>
            <person name="Babayeva S."/>
            <person name="Izzatullayeva V."/>
            <person name="Mammadov A."/>
            <person name="Mammadov A."/>
            <person name="Sharifova S."/>
            <person name="Ojaghi J."/>
            <person name="Eynullazada K."/>
            <person name="Bayramov B."/>
            <person name="Abdulazimova A."/>
            <person name="Shahmuradov I."/>
        </authorList>
    </citation>
    <scope>NUCLEOTIDE SEQUENCE [LARGE SCALE GENOMIC DNA]</scope>
    <source>
        <strain evidence="3">cv. AG2017</strain>
        <tissue evidence="2">Leaf</tissue>
    </source>
</reference>
<evidence type="ECO:0000256" key="1">
    <source>
        <dbReference type="SAM" id="MobiDB-lite"/>
    </source>
</evidence>
<gene>
    <name evidence="2" type="ORF">CRG98_025264</name>
</gene>
<accession>A0A2I0JDK1</accession>
<dbReference type="Proteomes" id="UP000233551">
    <property type="component" value="Unassembled WGS sequence"/>
</dbReference>
<dbReference type="AlphaFoldDB" id="A0A2I0JDK1"/>
<keyword evidence="3" id="KW-1185">Reference proteome</keyword>